<organism evidence="1 2">
    <name type="scientific">Laribacter hongkongensis</name>
    <dbReference type="NCBI Taxonomy" id="168471"/>
    <lineage>
        <taxon>Bacteria</taxon>
        <taxon>Pseudomonadati</taxon>
        <taxon>Pseudomonadota</taxon>
        <taxon>Betaproteobacteria</taxon>
        <taxon>Neisseriales</taxon>
        <taxon>Aquaspirillaceae</taxon>
        <taxon>Laribacter</taxon>
    </lineage>
</organism>
<accession>A0A248LLG6</accession>
<reference evidence="2" key="1">
    <citation type="submission" date="2017-06" db="EMBL/GenBank/DDBJ databases">
        <title>Whole genome sequence of Laribacter hongkongensis LHGZ1.</title>
        <authorList>
            <person name="Chen D."/>
            <person name="Wu H."/>
            <person name="Chen J."/>
        </authorList>
    </citation>
    <scope>NUCLEOTIDE SEQUENCE [LARGE SCALE GENOMIC DNA]</scope>
    <source>
        <strain evidence="2">LHGZ1</strain>
    </source>
</reference>
<dbReference type="Proteomes" id="UP000197424">
    <property type="component" value="Chromosome"/>
</dbReference>
<evidence type="ECO:0000313" key="2">
    <source>
        <dbReference type="Proteomes" id="UP000197424"/>
    </source>
</evidence>
<name>A0A248LLG6_9NEIS</name>
<evidence type="ECO:0000313" key="1">
    <source>
        <dbReference type="EMBL" id="ASJ25349.1"/>
    </source>
</evidence>
<sequence length="55" mass="6655">MKRQKNGPIAPYHADFHDIYLSHRWLQKNNDSVVFFIQKYIVLLFYNTNMPIKSI</sequence>
<proteinExistence type="predicted"/>
<protein>
    <submittedName>
        <fullName evidence="1">Uncharacterized protein</fullName>
    </submittedName>
</protein>
<gene>
    <name evidence="1" type="ORF">LHGZ1_2518</name>
</gene>
<dbReference type="AlphaFoldDB" id="A0A248LLG6"/>
<dbReference type="EMBL" id="CP022115">
    <property type="protein sequence ID" value="ASJ25349.1"/>
    <property type="molecule type" value="Genomic_DNA"/>
</dbReference>